<proteinExistence type="predicted"/>
<dbReference type="AlphaFoldDB" id="A0A0P1G5G3"/>
<accession>A0A0P1G5G3</accession>
<gene>
    <name evidence="1" type="ORF">TRN7648_01247</name>
</gene>
<reference evidence="1 2" key="1">
    <citation type="submission" date="2015-09" db="EMBL/GenBank/DDBJ databases">
        <authorList>
            <consortium name="Swine Surveillance"/>
        </authorList>
    </citation>
    <scope>NUCLEOTIDE SEQUENCE [LARGE SCALE GENOMIC DNA]</scope>
    <source>
        <strain evidence="1 2">CECT 7648</strain>
    </source>
</reference>
<protein>
    <submittedName>
        <fullName evidence="1">Uncharacterized protein</fullName>
    </submittedName>
</protein>
<evidence type="ECO:0000313" key="1">
    <source>
        <dbReference type="EMBL" id="CUH77013.1"/>
    </source>
</evidence>
<name>A0A0P1G5G3_9RHOB</name>
<dbReference type="EMBL" id="CYSE01000002">
    <property type="protein sequence ID" value="CUH77013.1"/>
    <property type="molecule type" value="Genomic_DNA"/>
</dbReference>
<organism evidence="1 2">
    <name type="scientific">Tropicibacter naphthalenivorans</name>
    <dbReference type="NCBI Taxonomy" id="441103"/>
    <lineage>
        <taxon>Bacteria</taxon>
        <taxon>Pseudomonadati</taxon>
        <taxon>Pseudomonadota</taxon>
        <taxon>Alphaproteobacteria</taxon>
        <taxon>Rhodobacterales</taxon>
        <taxon>Roseobacteraceae</taxon>
        <taxon>Tropicibacter</taxon>
    </lineage>
</organism>
<dbReference type="Proteomes" id="UP000054935">
    <property type="component" value="Unassembled WGS sequence"/>
</dbReference>
<keyword evidence="2" id="KW-1185">Reference proteome</keyword>
<sequence length="88" mass="9721">MDREQAPEMEPAIEPELGDDDLAAYALGQELQLIAGMLERAGFRAAGILDSATVARMMLIAHELGGIAERAERPRKAWMDWQNQQAGR</sequence>
<evidence type="ECO:0000313" key="2">
    <source>
        <dbReference type="Proteomes" id="UP000054935"/>
    </source>
</evidence>